<evidence type="ECO:0000256" key="1">
    <source>
        <dbReference type="ARBA" id="ARBA00009902"/>
    </source>
</evidence>
<feature type="chain" id="PRO_5043709422" evidence="6">
    <location>
        <begin position="24"/>
        <end position="574"/>
    </location>
</feature>
<evidence type="ECO:0000256" key="2">
    <source>
        <dbReference type="ARBA" id="ARBA00022801"/>
    </source>
</evidence>
<name>A0AAV8P9L4_ENSVE</name>
<dbReference type="SUPFAM" id="SSF49899">
    <property type="entry name" value="Concanavalin A-like lectins/glucanases"/>
    <property type="match status" value="1"/>
</dbReference>
<dbReference type="InterPro" id="IPR013148">
    <property type="entry name" value="Glyco_hydro_32_N"/>
</dbReference>
<dbReference type="Pfam" id="PF00251">
    <property type="entry name" value="Glyco_hydro_32N"/>
    <property type="match status" value="1"/>
</dbReference>
<organism evidence="9 10">
    <name type="scientific">Ensete ventricosum</name>
    <name type="common">Abyssinian banana</name>
    <name type="synonym">Musa ensete</name>
    <dbReference type="NCBI Taxonomy" id="4639"/>
    <lineage>
        <taxon>Eukaryota</taxon>
        <taxon>Viridiplantae</taxon>
        <taxon>Streptophyta</taxon>
        <taxon>Embryophyta</taxon>
        <taxon>Tracheophyta</taxon>
        <taxon>Spermatophyta</taxon>
        <taxon>Magnoliopsida</taxon>
        <taxon>Liliopsida</taxon>
        <taxon>Zingiberales</taxon>
        <taxon>Musaceae</taxon>
        <taxon>Ensete</taxon>
    </lineage>
</organism>
<protein>
    <submittedName>
        <fullName evidence="9">Uncharacterized protein</fullName>
    </submittedName>
</protein>
<evidence type="ECO:0000256" key="4">
    <source>
        <dbReference type="ARBA" id="ARBA00023295"/>
    </source>
</evidence>
<dbReference type="InterPro" id="IPR013189">
    <property type="entry name" value="Glyco_hydro_32_C"/>
</dbReference>
<dbReference type="GO" id="GO:0004553">
    <property type="term" value="F:hydrolase activity, hydrolyzing O-glycosyl compounds"/>
    <property type="evidence" value="ECO:0007669"/>
    <property type="project" value="InterPro"/>
</dbReference>
<evidence type="ECO:0000256" key="6">
    <source>
        <dbReference type="SAM" id="SignalP"/>
    </source>
</evidence>
<keyword evidence="10" id="KW-1185">Reference proteome</keyword>
<keyword evidence="6" id="KW-0732">Signal</keyword>
<dbReference type="Gene3D" id="2.115.10.20">
    <property type="entry name" value="Glycosyl hydrolase domain, family 43"/>
    <property type="match status" value="1"/>
</dbReference>
<dbReference type="AlphaFoldDB" id="A0AAV8P9L4"/>
<dbReference type="GO" id="GO:0005975">
    <property type="term" value="P:carbohydrate metabolic process"/>
    <property type="evidence" value="ECO:0007669"/>
    <property type="project" value="InterPro"/>
</dbReference>
<keyword evidence="2 5" id="KW-0378">Hydrolase</keyword>
<dbReference type="CDD" id="cd18624">
    <property type="entry name" value="GH32_Fruct1-like"/>
    <property type="match status" value="1"/>
</dbReference>
<feature type="domain" description="Glycosyl hydrolase family 32 C-terminal" evidence="8">
    <location>
        <begin position="367"/>
        <end position="562"/>
    </location>
</feature>
<evidence type="ECO:0000256" key="5">
    <source>
        <dbReference type="RuleBase" id="RU362110"/>
    </source>
</evidence>
<keyword evidence="4 5" id="KW-0326">Glycosidase</keyword>
<evidence type="ECO:0000259" key="7">
    <source>
        <dbReference type="Pfam" id="PF00251"/>
    </source>
</evidence>
<dbReference type="SMART" id="SM00640">
    <property type="entry name" value="Glyco_32"/>
    <property type="match status" value="1"/>
</dbReference>
<gene>
    <name evidence="9" type="ORF">OPV22_020193</name>
</gene>
<sequence>MRSSCTWLCVALIVCWCFCFMEASHVVYEDLQSISPSLVNDELKPVYHFRPPRHWINGPLYYKGIYHLFYQYNPYGSVWGNIVWAHSVSADMINWKALDPAIYPSQPFDIYGCWSGSATILPGDKPVIMYTGIDPQKRQIQNIAFPSNLSDPFLREWTKPDDNPVIDPDSGVNASAFRDPTTAWYTPHNEHWSLVVGSRRGSRGVAVLYKSKDFVKWTKAKHPLHSGKGTGMWECPDLYPVALEGNQGLDTGVSKGAGVKHVFKVSLDETRFDYYTVGKYYPKADKYIPDANSRDDRNGLRYDYGNFYASKSFYDPGKKRRILWGWANESDSAHADKEKGWAGVQAIPRAVWLDTNGRQLVQWPIEELETLRHKHRSVKNRNIPSGTSFEVENILTAQADVEVTFDVGRLEKAEAFDPLYATDAQALCAKTTAKTKGGVGPFGLLVLASADQQEATAVFFRIFKAQDKHMVLMCHDPTRSSTREMIYKPTFAGFVDVDIEKTKKISLRSLIDHSVVESFGAGGKTCITSRVYPTIAIGQKAHMFVFNNGAEDVKVSELNAWEMKAPEMNDDIIF</sequence>
<feature type="signal peptide" evidence="6">
    <location>
        <begin position="1"/>
        <end position="23"/>
    </location>
</feature>
<comment type="similarity">
    <text evidence="1 5">Belongs to the glycosyl hydrolase 32 family.</text>
</comment>
<dbReference type="Gene3D" id="2.60.120.560">
    <property type="entry name" value="Exo-inulinase, domain 1"/>
    <property type="match status" value="1"/>
</dbReference>
<proteinExistence type="inferred from homology"/>
<dbReference type="FunFam" id="2.115.10.20:FF:000001">
    <property type="entry name" value="Beta-fructofuranosidase, insoluble isoenzyme CWINV1"/>
    <property type="match status" value="1"/>
</dbReference>
<evidence type="ECO:0000256" key="3">
    <source>
        <dbReference type="ARBA" id="ARBA00023180"/>
    </source>
</evidence>
<dbReference type="Proteomes" id="UP001222027">
    <property type="component" value="Unassembled WGS sequence"/>
</dbReference>
<feature type="domain" description="Glycosyl hydrolase family 32 N-terminal" evidence="7">
    <location>
        <begin position="48"/>
        <end position="364"/>
    </location>
</feature>
<dbReference type="Pfam" id="PF08244">
    <property type="entry name" value="Glyco_hydro_32C"/>
    <property type="match status" value="1"/>
</dbReference>
<dbReference type="InterPro" id="IPR013320">
    <property type="entry name" value="ConA-like_dom_sf"/>
</dbReference>
<reference evidence="9 10" key="1">
    <citation type="submission" date="2022-12" db="EMBL/GenBank/DDBJ databases">
        <title>Chromosome-scale assembly of the Ensete ventricosum genome.</title>
        <authorList>
            <person name="Dussert Y."/>
            <person name="Stocks J."/>
            <person name="Wendawek A."/>
            <person name="Woldeyes F."/>
            <person name="Nichols R.A."/>
            <person name="Borrell J.S."/>
        </authorList>
    </citation>
    <scope>NUCLEOTIDE SEQUENCE [LARGE SCALE GENOMIC DNA]</scope>
    <source>
        <strain evidence="10">cv. Maze</strain>
        <tissue evidence="9">Seeds</tissue>
    </source>
</reference>
<dbReference type="EMBL" id="JAQQAF010000006">
    <property type="protein sequence ID" value="KAJ8476466.1"/>
    <property type="molecule type" value="Genomic_DNA"/>
</dbReference>
<dbReference type="InterPro" id="IPR023296">
    <property type="entry name" value="Glyco_hydro_beta-prop_sf"/>
</dbReference>
<dbReference type="PANTHER" id="PTHR31953">
    <property type="entry name" value="BETA-FRUCTOFURANOSIDASE, INSOLUBLE ISOENZYME CWINV1-RELATED"/>
    <property type="match status" value="1"/>
</dbReference>
<dbReference type="InterPro" id="IPR050551">
    <property type="entry name" value="Fructan_Metab_Enzymes"/>
</dbReference>
<evidence type="ECO:0000313" key="9">
    <source>
        <dbReference type="EMBL" id="KAJ8476466.1"/>
    </source>
</evidence>
<evidence type="ECO:0000313" key="10">
    <source>
        <dbReference type="Proteomes" id="UP001222027"/>
    </source>
</evidence>
<dbReference type="InterPro" id="IPR001362">
    <property type="entry name" value="Glyco_hydro_32"/>
</dbReference>
<dbReference type="FunFam" id="2.60.120.560:FF:000002">
    <property type="entry name" value="Beta-fructofuranosidase, insoluble isoenzyme CWINV1"/>
    <property type="match status" value="1"/>
</dbReference>
<evidence type="ECO:0000259" key="8">
    <source>
        <dbReference type="Pfam" id="PF08244"/>
    </source>
</evidence>
<comment type="caution">
    <text evidence="9">The sequence shown here is derived from an EMBL/GenBank/DDBJ whole genome shotgun (WGS) entry which is preliminary data.</text>
</comment>
<accession>A0AAV8P9L4</accession>
<dbReference type="SUPFAM" id="SSF75005">
    <property type="entry name" value="Arabinanase/levansucrase/invertase"/>
    <property type="match status" value="1"/>
</dbReference>
<keyword evidence="3" id="KW-0325">Glycoprotein</keyword>